<dbReference type="AlphaFoldDB" id="A0A5F8AFW9"/>
<reference evidence="1" key="3">
    <citation type="submission" date="2025-08" db="UniProtKB">
        <authorList>
            <consortium name="Ensembl"/>
        </authorList>
    </citation>
    <scope>IDENTIFICATION</scope>
    <source>
        <strain evidence="1">17573</strain>
    </source>
</reference>
<reference evidence="1" key="4">
    <citation type="submission" date="2025-09" db="UniProtKB">
        <authorList>
            <consortium name="Ensembl"/>
        </authorList>
    </citation>
    <scope>IDENTIFICATION</scope>
    <source>
        <strain evidence="1">17573</strain>
    </source>
</reference>
<dbReference type="PANTHER" id="PTHR12138">
    <property type="entry name" value="PRIMATE-EXPANDED PROTEIN FAMILY"/>
    <property type="match status" value="1"/>
</dbReference>
<keyword evidence="2" id="KW-1185">Reference proteome</keyword>
<dbReference type="Proteomes" id="UP000006718">
    <property type="component" value="Chromosome 20"/>
</dbReference>
<name>A0A5F8AFW9_MACMU</name>
<proteinExistence type="predicted"/>
<dbReference type="InParanoid" id="A0A5F8AFW9"/>
<accession>A0A5F8AFW9</accession>
<organism evidence="1 2">
    <name type="scientific">Macaca mulatta</name>
    <name type="common">Rhesus macaque</name>
    <dbReference type="NCBI Taxonomy" id="9544"/>
    <lineage>
        <taxon>Eukaryota</taxon>
        <taxon>Metazoa</taxon>
        <taxon>Chordata</taxon>
        <taxon>Craniata</taxon>
        <taxon>Vertebrata</taxon>
        <taxon>Euteleostomi</taxon>
        <taxon>Mammalia</taxon>
        <taxon>Eutheria</taxon>
        <taxon>Euarchontoglires</taxon>
        <taxon>Primates</taxon>
        <taxon>Haplorrhini</taxon>
        <taxon>Catarrhini</taxon>
        <taxon>Cercopithecidae</taxon>
        <taxon>Cercopithecinae</taxon>
        <taxon>Macaca</taxon>
    </lineage>
</organism>
<protein>
    <submittedName>
        <fullName evidence="1">Uncharacterized protein</fullName>
    </submittedName>
</protein>
<reference evidence="2" key="1">
    <citation type="journal article" date="2007" name="Science">
        <title>Evolutionary and biomedical insights from the rhesus macaque genome.</title>
        <authorList>
            <person name="Gibbs R.A."/>
            <person name="Rogers J."/>
            <person name="Katze M.G."/>
            <person name="Bumgarner R."/>
            <person name="Weinstock G.M."/>
            <person name="Mardis E.R."/>
            <person name="Remington K.A."/>
            <person name="Strausberg R.L."/>
            <person name="Venter J.C."/>
            <person name="Wilson R.K."/>
            <person name="Batzer M.A."/>
            <person name="Bustamante C.D."/>
            <person name="Eichler E.E."/>
            <person name="Hahn M.W."/>
            <person name="Hardison R.C."/>
            <person name="Makova K.D."/>
            <person name="Miller W."/>
            <person name="Milosavljevic A."/>
            <person name="Palermo R.E."/>
            <person name="Siepel A."/>
            <person name="Sikela J.M."/>
            <person name="Attaway T."/>
            <person name="Bell S."/>
            <person name="Bernard K.E."/>
            <person name="Buhay C.J."/>
            <person name="Chandrabose M.N."/>
            <person name="Dao M."/>
            <person name="Davis C."/>
            <person name="Delehaunty K.D."/>
            <person name="Ding Y."/>
            <person name="Dinh H.H."/>
            <person name="Dugan-Rocha S."/>
            <person name="Fulton L.A."/>
            <person name="Gabisi R.A."/>
            <person name="Garner T.T."/>
            <person name="Godfrey J."/>
            <person name="Hawes A.C."/>
            <person name="Hernandez J."/>
            <person name="Hines S."/>
            <person name="Holder M."/>
            <person name="Hume J."/>
            <person name="Jhangiani S.N."/>
            <person name="Joshi V."/>
            <person name="Khan Z.M."/>
            <person name="Kirkness E.F."/>
            <person name="Cree A."/>
            <person name="Fowler R.G."/>
            <person name="Lee S."/>
            <person name="Lewis L.R."/>
            <person name="Li Z."/>
            <person name="Liu Y.-S."/>
            <person name="Moore S.M."/>
            <person name="Muzny D."/>
            <person name="Nazareth L.V."/>
            <person name="Ngo D.N."/>
            <person name="Okwuonu G.O."/>
            <person name="Pai G."/>
            <person name="Parker D."/>
            <person name="Paul H.A."/>
            <person name="Pfannkoch C."/>
            <person name="Pohl C.S."/>
            <person name="Rogers Y.-H.C."/>
            <person name="Ruiz S.J."/>
            <person name="Sabo A."/>
            <person name="Santibanez J."/>
            <person name="Schneider B.W."/>
            <person name="Smith S.M."/>
            <person name="Sodergren E."/>
            <person name="Svatek A.F."/>
            <person name="Utterback T.R."/>
            <person name="Vattathil S."/>
            <person name="Warren W."/>
            <person name="White C.S."/>
            <person name="Chinwalla A.T."/>
            <person name="Feng Y."/>
            <person name="Halpern A.L."/>
            <person name="Hillier L.W."/>
            <person name="Huang X."/>
            <person name="Minx P."/>
            <person name="Nelson J.O."/>
            <person name="Pepin K.H."/>
            <person name="Qin X."/>
            <person name="Sutton G.G."/>
            <person name="Venter E."/>
            <person name="Walenz B.P."/>
            <person name="Wallis J.W."/>
            <person name="Worley K.C."/>
            <person name="Yang S.-P."/>
            <person name="Jones S.M."/>
            <person name="Marra M.A."/>
            <person name="Rocchi M."/>
            <person name="Schein J.E."/>
            <person name="Baertsch R."/>
            <person name="Clarke L."/>
            <person name="Csuros M."/>
            <person name="Glasscock J."/>
            <person name="Harris R.A."/>
            <person name="Havlak P."/>
            <person name="Jackson A.R."/>
            <person name="Jiang H."/>
            <person name="Liu Y."/>
            <person name="Messina D.N."/>
            <person name="Shen Y."/>
            <person name="Song H.X.-Z."/>
            <person name="Wylie T."/>
            <person name="Zhang L."/>
            <person name="Birney E."/>
            <person name="Han K."/>
            <person name="Konkel M.K."/>
            <person name="Lee J."/>
            <person name="Smit A.F.A."/>
            <person name="Ullmer B."/>
            <person name="Wang H."/>
            <person name="Xing J."/>
            <person name="Burhans R."/>
            <person name="Cheng Z."/>
            <person name="Karro J.E."/>
            <person name="Ma J."/>
            <person name="Raney B."/>
            <person name="She X."/>
            <person name="Cox M.J."/>
            <person name="Demuth J.P."/>
            <person name="Dumas L.J."/>
            <person name="Han S.-G."/>
            <person name="Hopkins J."/>
            <person name="Karimpour-Fard A."/>
            <person name="Kim Y.H."/>
            <person name="Pollack J.R."/>
            <person name="Vinar T."/>
            <person name="Addo-Quaye C."/>
            <person name="Degenhardt J."/>
            <person name="Denby A."/>
            <person name="Hubisz M.J."/>
            <person name="Indap A."/>
            <person name="Kosiol C."/>
            <person name="Lahn B.T."/>
            <person name="Lawson H.A."/>
            <person name="Marklein A."/>
            <person name="Nielsen R."/>
            <person name="Vallender E.J."/>
            <person name="Clark A.G."/>
            <person name="Ferguson B."/>
            <person name="Hernandez R.D."/>
            <person name="Hirani K."/>
            <person name="Kehrer-Sawatzki H."/>
            <person name="Kolb J."/>
            <person name="Patil S."/>
            <person name="Pu L.-L."/>
            <person name="Ren Y."/>
            <person name="Smith D.G."/>
            <person name="Wheeler D.A."/>
            <person name="Schenck I."/>
            <person name="Ball E.V."/>
            <person name="Chen R."/>
            <person name="Cooper D.N."/>
            <person name="Giardine B."/>
            <person name="Hsu F."/>
            <person name="Kent W.J."/>
            <person name="Lesk A."/>
            <person name="Nelson D.L."/>
            <person name="O'brien W.E."/>
            <person name="Pruefer K."/>
            <person name="Stenson P.D."/>
            <person name="Wallace J.C."/>
            <person name="Ke H."/>
            <person name="Liu X.-M."/>
            <person name="Wang P."/>
            <person name="Xiang A.P."/>
            <person name="Yang F."/>
            <person name="Barber G.P."/>
            <person name="Haussler D."/>
            <person name="Karolchik D."/>
            <person name="Kern A.D."/>
            <person name="Kuhn R.M."/>
            <person name="Smith K.E."/>
            <person name="Zwieg A.S."/>
        </authorList>
    </citation>
    <scope>NUCLEOTIDE SEQUENCE [LARGE SCALE GENOMIC DNA]</scope>
    <source>
        <strain evidence="2">17573</strain>
    </source>
</reference>
<evidence type="ECO:0000313" key="2">
    <source>
        <dbReference type="Proteomes" id="UP000006718"/>
    </source>
</evidence>
<sequence>ESAFLNAVSSDVDSAGSRNLTLGTAALVIFFLKQGLVVLPRLECSGAITAHCSLHLPDSRNPPTSASQIAGTAGKCHQARLIFKFNFKFHVDNGVSLCCPGWS</sequence>
<dbReference type="GeneTree" id="ENSGT01120000271815"/>
<reference evidence="1" key="2">
    <citation type="submission" date="2019-01" db="EMBL/GenBank/DDBJ databases">
        <authorList>
            <person name="Graves T."/>
            <person name="Eichler E.E."/>
            <person name="Wilson R.K."/>
        </authorList>
    </citation>
    <scope>NUCLEOTIDE SEQUENCE [LARGE SCALE GENOMIC DNA]</scope>
    <source>
        <strain evidence="1">17573</strain>
    </source>
</reference>
<dbReference type="Ensembl" id="ENSMMUT00000080002.1">
    <property type="protein sequence ID" value="ENSMMUP00000075867.1"/>
    <property type="gene ID" value="ENSMMUG00000063173.1"/>
</dbReference>
<dbReference type="VEuPathDB" id="HostDB:ENSMMUG00000063173"/>
<dbReference type="PANTHER" id="PTHR12138:SF154">
    <property type="entry name" value="PROTEIN-SERINE_THREONINE PHOSPHATASE"/>
    <property type="match status" value="1"/>
</dbReference>
<evidence type="ECO:0000313" key="1">
    <source>
        <dbReference type="Ensembl" id="ENSMMUP00000075867.1"/>
    </source>
</evidence>